<comment type="caution">
    <text evidence="7">The sequence shown here is derived from an EMBL/GenBank/DDBJ whole genome shotgun (WGS) entry which is preliminary data.</text>
</comment>
<name>A0A8T0FVA9_ARGBR</name>
<keyword evidence="2 5" id="KW-0812">Transmembrane</keyword>
<evidence type="ECO:0000313" key="8">
    <source>
        <dbReference type="Proteomes" id="UP000807504"/>
    </source>
</evidence>
<dbReference type="Pfam" id="PF00892">
    <property type="entry name" value="EamA"/>
    <property type="match status" value="2"/>
</dbReference>
<feature type="transmembrane region" description="Helical" evidence="5">
    <location>
        <begin position="86"/>
        <end position="103"/>
    </location>
</feature>
<feature type="domain" description="EamA" evidence="6">
    <location>
        <begin position="2"/>
        <end position="125"/>
    </location>
</feature>
<dbReference type="PANTHER" id="PTHR22911:SF6">
    <property type="entry name" value="SOLUTE CARRIER FAMILY 35 MEMBER G1"/>
    <property type="match status" value="1"/>
</dbReference>
<feature type="transmembrane region" description="Helical" evidence="5">
    <location>
        <begin position="56"/>
        <end position="74"/>
    </location>
</feature>
<evidence type="ECO:0000256" key="1">
    <source>
        <dbReference type="ARBA" id="ARBA00004141"/>
    </source>
</evidence>
<dbReference type="Gene3D" id="1.10.3730.20">
    <property type="match status" value="1"/>
</dbReference>
<proteinExistence type="predicted"/>
<reference evidence="7" key="1">
    <citation type="journal article" date="2020" name="bioRxiv">
        <title>Chromosome-level reference genome of the European wasp spider Argiope bruennichi: a resource for studies on range expansion and evolutionary adaptation.</title>
        <authorList>
            <person name="Sheffer M.M."/>
            <person name="Hoppe A."/>
            <person name="Krehenwinkel H."/>
            <person name="Uhl G."/>
            <person name="Kuss A.W."/>
            <person name="Jensen L."/>
            <person name="Jensen C."/>
            <person name="Gillespie R.G."/>
            <person name="Hoff K.J."/>
            <person name="Prost S."/>
        </authorList>
    </citation>
    <scope>NUCLEOTIDE SEQUENCE</scope>
</reference>
<comment type="subcellular location">
    <subcellularLocation>
        <location evidence="1">Membrane</location>
        <topology evidence="1">Multi-pass membrane protein</topology>
    </subcellularLocation>
</comment>
<feature type="transmembrane region" description="Helical" evidence="5">
    <location>
        <begin position="109"/>
        <end position="126"/>
    </location>
</feature>
<dbReference type="SUPFAM" id="SSF103481">
    <property type="entry name" value="Multidrug resistance efflux transporter EmrE"/>
    <property type="match status" value="2"/>
</dbReference>
<organism evidence="7 8">
    <name type="scientific">Argiope bruennichi</name>
    <name type="common">Wasp spider</name>
    <name type="synonym">Aranea bruennichi</name>
    <dbReference type="NCBI Taxonomy" id="94029"/>
    <lineage>
        <taxon>Eukaryota</taxon>
        <taxon>Metazoa</taxon>
        <taxon>Ecdysozoa</taxon>
        <taxon>Arthropoda</taxon>
        <taxon>Chelicerata</taxon>
        <taxon>Arachnida</taxon>
        <taxon>Araneae</taxon>
        <taxon>Araneomorphae</taxon>
        <taxon>Entelegynae</taxon>
        <taxon>Araneoidea</taxon>
        <taxon>Araneidae</taxon>
        <taxon>Argiope</taxon>
    </lineage>
</organism>
<gene>
    <name evidence="7" type="ORF">HNY73_002942</name>
</gene>
<keyword evidence="4 5" id="KW-0472">Membrane</keyword>
<dbReference type="AlphaFoldDB" id="A0A8T0FVA9"/>
<evidence type="ECO:0000313" key="7">
    <source>
        <dbReference type="EMBL" id="KAF8795044.1"/>
    </source>
</evidence>
<accession>A0A8T0FVA9</accession>
<dbReference type="InterPro" id="IPR000620">
    <property type="entry name" value="EamA_dom"/>
</dbReference>
<feature type="transmembrane region" description="Helical" evidence="5">
    <location>
        <begin position="234"/>
        <end position="255"/>
    </location>
</feature>
<sequence length="309" mass="34028">MMAAVFFSGDAAAMKMITSLHPAQVSLYRFFALFVMSMPETVKSKEYPFGPKDDRIHLIIRGVFGGISLFLSYTAYRSLPLGEASVIMYCTPITVTVAAWIFLKEPCSIIQSILVIVTVVGVAFTTKLPSQIMGNTVIYTKENIYGFLSAMTACLCRTIQSICIRKSKNVHHAIVMFNFGWMTVIEGLILMAVFADYKLQECGTEWIYILLIGFFSYCGQNLLTLALKCECAGPVSTVMSATAITISFLLQVFLFHESTDISAIIGAVLVGLCIVGAGLIKFMSTLPENLPQCKLLKYVESDSITKQKP</sequence>
<feature type="transmembrane region" description="Helical" evidence="5">
    <location>
        <begin position="261"/>
        <end position="280"/>
    </location>
</feature>
<protein>
    <submittedName>
        <fullName evidence="7">Solute carrier family 35 member G1 like protein</fullName>
    </submittedName>
</protein>
<dbReference type="EMBL" id="JABXBU010000002">
    <property type="protein sequence ID" value="KAF8795044.1"/>
    <property type="molecule type" value="Genomic_DNA"/>
</dbReference>
<evidence type="ECO:0000256" key="4">
    <source>
        <dbReference type="ARBA" id="ARBA00023136"/>
    </source>
</evidence>
<keyword evidence="3 5" id="KW-1133">Transmembrane helix</keyword>
<evidence type="ECO:0000256" key="3">
    <source>
        <dbReference type="ARBA" id="ARBA00022989"/>
    </source>
</evidence>
<dbReference type="GO" id="GO:0016020">
    <property type="term" value="C:membrane"/>
    <property type="evidence" value="ECO:0007669"/>
    <property type="project" value="UniProtKB-SubCell"/>
</dbReference>
<feature type="domain" description="EamA" evidence="6">
    <location>
        <begin position="145"/>
        <end position="275"/>
    </location>
</feature>
<dbReference type="PANTHER" id="PTHR22911">
    <property type="entry name" value="ACYL-MALONYL CONDENSING ENZYME-RELATED"/>
    <property type="match status" value="1"/>
</dbReference>
<dbReference type="InterPro" id="IPR037185">
    <property type="entry name" value="EmrE-like"/>
</dbReference>
<evidence type="ECO:0000259" key="6">
    <source>
        <dbReference type="Pfam" id="PF00892"/>
    </source>
</evidence>
<feature type="transmembrane region" description="Helical" evidence="5">
    <location>
        <begin position="174"/>
        <end position="194"/>
    </location>
</feature>
<dbReference type="Proteomes" id="UP000807504">
    <property type="component" value="Unassembled WGS sequence"/>
</dbReference>
<evidence type="ECO:0000256" key="2">
    <source>
        <dbReference type="ARBA" id="ARBA00022692"/>
    </source>
</evidence>
<reference evidence="7" key="2">
    <citation type="submission" date="2020-06" db="EMBL/GenBank/DDBJ databases">
        <authorList>
            <person name="Sheffer M."/>
        </authorList>
    </citation>
    <scope>NUCLEOTIDE SEQUENCE</scope>
</reference>
<evidence type="ECO:0000256" key="5">
    <source>
        <dbReference type="SAM" id="Phobius"/>
    </source>
</evidence>
<keyword evidence="8" id="KW-1185">Reference proteome</keyword>
<feature type="transmembrane region" description="Helical" evidence="5">
    <location>
        <begin position="206"/>
        <end position="227"/>
    </location>
</feature>